<sequence length="365" mass="38865">MRRLAVAAIVMVAATGAPAHADGVWKMATPAWSWPRGGFLDVAATATNDVWAVGFQGEVCTWTISTTGGVPVPVKNCLLERKPAIQRWNGTTWTRYGPGPWASGTGEVGRVFAFGPGDVYLAGRSQSRGATVVRWDGRAFQTLPDVPPDCASGTYERDATAVWAIGTAALCRFDGAAWNRVSPPDPGGSFTSRSFGIGPGGLWAVRTVSGSVQALTRWTGTVWSDAATIATEPGHAFAGISPLGGDDVWFAHLKPVTSTGWGGLDWTHWDGTSVTATPSRSPQDDIRFTTDDTGRPLAYRGWAERWAFDGSAWTPVPAEVPSNFPAGYKPNKVARVPGTLVKWVVGEGYEWVALPKTDPVVMSSE</sequence>
<evidence type="ECO:0000313" key="3">
    <source>
        <dbReference type="Proteomes" id="UP001501237"/>
    </source>
</evidence>
<dbReference type="RefSeq" id="WP_344833550.1">
    <property type="nucleotide sequence ID" value="NZ_BAAAUV010000015.1"/>
</dbReference>
<protein>
    <recommendedName>
        <fullName evidence="4">Tachylectin</fullName>
    </recommendedName>
</protein>
<keyword evidence="1" id="KW-0732">Signal</keyword>
<name>A0ABP6QG93_9ACTN</name>
<organism evidence="2 3">
    <name type="scientific">Actinocorallia longicatena</name>
    <dbReference type="NCBI Taxonomy" id="111803"/>
    <lineage>
        <taxon>Bacteria</taxon>
        <taxon>Bacillati</taxon>
        <taxon>Actinomycetota</taxon>
        <taxon>Actinomycetes</taxon>
        <taxon>Streptosporangiales</taxon>
        <taxon>Thermomonosporaceae</taxon>
        <taxon>Actinocorallia</taxon>
    </lineage>
</organism>
<feature type="signal peptide" evidence="1">
    <location>
        <begin position="1"/>
        <end position="21"/>
    </location>
</feature>
<evidence type="ECO:0008006" key="4">
    <source>
        <dbReference type="Google" id="ProtNLM"/>
    </source>
</evidence>
<keyword evidence="3" id="KW-1185">Reference proteome</keyword>
<evidence type="ECO:0000256" key="1">
    <source>
        <dbReference type="SAM" id="SignalP"/>
    </source>
</evidence>
<proteinExistence type="predicted"/>
<dbReference type="EMBL" id="BAAAUV010000015">
    <property type="protein sequence ID" value="GAA3225954.1"/>
    <property type="molecule type" value="Genomic_DNA"/>
</dbReference>
<dbReference type="Proteomes" id="UP001501237">
    <property type="component" value="Unassembled WGS sequence"/>
</dbReference>
<accession>A0ABP6QG93</accession>
<gene>
    <name evidence="2" type="ORF">GCM10010468_53970</name>
</gene>
<evidence type="ECO:0000313" key="2">
    <source>
        <dbReference type="EMBL" id="GAA3225954.1"/>
    </source>
</evidence>
<comment type="caution">
    <text evidence="2">The sequence shown here is derived from an EMBL/GenBank/DDBJ whole genome shotgun (WGS) entry which is preliminary data.</text>
</comment>
<reference evidence="3" key="1">
    <citation type="journal article" date="2019" name="Int. J. Syst. Evol. Microbiol.">
        <title>The Global Catalogue of Microorganisms (GCM) 10K type strain sequencing project: providing services to taxonomists for standard genome sequencing and annotation.</title>
        <authorList>
            <consortium name="The Broad Institute Genomics Platform"/>
            <consortium name="The Broad Institute Genome Sequencing Center for Infectious Disease"/>
            <person name="Wu L."/>
            <person name="Ma J."/>
        </authorList>
    </citation>
    <scope>NUCLEOTIDE SEQUENCE [LARGE SCALE GENOMIC DNA]</scope>
    <source>
        <strain evidence="3">JCM 9377</strain>
    </source>
</reference>
<feature type="chain" id="PRO_5047049551" description="Tachylectin" evidence="1">
    <location>
        <begin position="22"/>
        <end position="365"/>
    </location>
</feature>